<sequence>MFTPSPIDSTCNGGALRSAVQKPSELAPIGNMDRRMDRIVMALWSSLSPSPSYLGPAATITPSSFHHLQLLTVHALLGGALTDTEGTRSNRRGRLCDRIARTEIDIITNGDDDTPIDYPTFHRWLLGVARSLTPSGQESADILDILRSKVTSTDSPAATVLEQPSLLTNPEEVDPLFWREGSFTQACTSELLSIARKVAVELRRRVMEVENPDRHRPLIGFGEVHRGHTEEEASAVQRSDHLEVDVVSSVTLTSLAKEMGGEVPGFSEDHDEEIDFSNEGVVGPAADGLCLLGVDEDPLQGAVRSRPVCIMITSRGSPPTGSTVERVCRLLSAHDNHSMTDRLQLVTPKYVLEVALATPTDLRTPLQSWACEELLRGVSLDLKIILQLMLEMICRSTRCQQVGFVMQLPEPTDAQQAEVISRWLQEVGDLSKQPTMNIEGVFRSPVFEEASSVDKAPRPNPLSLLWSSVQHFCIDLVGSGDSSLYVDRESGVVASSWDVDRLKAMRDAIQARIRRAEENPDDEDLQVPVEVNEEVKRVMSGGWEEVPSEGPSSMEDCPDTLEALTREYLVGGAKADIFTCLDLHRRGEWIGEGEGGEEKASSLREVINCLGRASSEAPLDAEEAPGHVGAYSYEGTVLVNGDGHDEWGLAQQIRHLTSPYTGGQPLRMPLPLDGAGGEPKELLRMGYGDEDIGRPSRVWSNFRQHCPVAFLDDGLILPGDVEYAVSWADTVFMCSTRERRRDFMRNPRRYAAIDEPSFASATHKVGVAVVGCRMAGKSTLARALAERFEGAIKAIEVGADESWIEEAAEQLGVSENIQLLEERRVRIEEAQRVRAEREEAGEEEEEAEEELPEMPKGLRTTPDCHYLLVGPTMEDIEKWRERSGMAIEMVISIDGEDEEVLEVIRNRMEVEEGAGQGADDVAGEDGEGDTGEDEQTRAKEKVLAELSAARELGDNLGVTTIRVSITKGISGCTKEVIQAIDPFLQPRIDDESACEGLPDPWIPPEQEEGVEAPQCPISSCIKYSPLCGPYCPVTLLDDGWLFPGQIRIPEEVPEGMSDQQQQWVSLKGRILGFADAMCKGKFVEDVEGYMTKLRRRWDGEGPVMPPCRVMILGAEGTGVEEMCHSVADKGGVEVVRLHQRYAEALERMLEERRMKLEAEARLRLEEAKRLKREEEEARKAAEEARKAAEEIGGDERGEEESANPDDDGQEEKEEEEEEEEEESVPPPTEEEMQHLRQKAFLEALPSTLGPSIIDGRWVVVAEEEEEEEEEGAPRLEELMVSCRRLPEAAVVLTTAAAEAVATCLDSAAIDREAELELEKRREERKARMEERERLLALPEPPEEGIPEYEEEIEDPEEVPSQVAKREFLEGREKTILTISATIEWLMALGIPTTETECGPLALRHVRHAFRDHLFSADRRNLIFKSVCIPVAKADAEAWLSSGRVGLSRSFGRADVYSIDEEGKEAVLVDDRIIYMTNSRETLLSEGPLPVLLDPTVSRPWHQRETPYRICVVGPPLSGVTSVARQISQVTGAVYLSPSEVLGSVDPHRSHLGRHHLLDDLTNGRSTSPEALAWALSIRLEEADCRERGWVVDGYPLGVSELSYLAKACGVEPQLVLVLEMSRREFERRKERVVEGPASAEGVVNEDILESHWRQWIQGPSMDIPAYMMERFSGTARLMTIDARRATGAVARVAMRSCRDMMRSFNCCKRHQHQRLPSPLPEGVHRGVMRRMMVMHEGELARCRVCPVAYARCDGAMVIGRVPVEYDGRLYWIGGLKVSEDQAHLEEFIQRPQDFVAPETDYMKSPGPPRLVATTPLQCEFKGRCVVALASSGTAVEQCAYDKVIYDGRRYCLADSLSLAAFRQSPTSYISKATAAVGSADGVDTSTATKHPHFGTGKAIGIEDTVKYLKASVSRQITNGMKELGERRPLIPDGGGGPRESALRYLAAYLRAHNPLTAQTAYVVEECKEAFESLREASTEPGLATDMERLMVAGGEDRTSTDTEKKFDDLFHIGRAGRKAS</sequence>
<gene>
    <name evidence="5" type="ORF">FOZ61_006330</name>
</gene>
<dbReference type="Proteomes" id="UP000570595">
    <property type="component" value="Unassembled WGS sequence"/>
</dbReference>
<dbReference type="PANTHER" id="PTHR23359">
    <property type="entry name" value="NUCLEOTIDE KINASE"/>
    <property type="match status" value="1"/>
</dbReference>
<dbReference type="InterPro" id="IPR027417">
    <property type="entry name" value="P-loop_NTPase"/>
</dbReference>
<feature type="compositionally biased region" description="Acidic residues" evidence="4">
    <location>
        <begin position="839"/>
        <end position="852"/>
    </location>
</feature>
<dbReference type="EMBL" id="JABAHT010000036">
    <property type="protein sequence ID" value="KAF4668489.1"/>
    <property type="molecule type" value="Genomic_DNA"/>
</dbReference>
<protein>
    <recommendedName>
        <fullName evidence="7">Adenylate kinase</fullName>
    </recommendedName>
</protein>
<feature type="region of interest" description="Disordered" evidence="4">
    <location>
        <begin position="910"/>
        <end position="937"/>
    </location>
</feature>
<organism evidence="5 6">
    <name type="scientific">Perkinsus olseni</name>
    <name type="common">Perkinsus atlanticus</name>
    <dbReference type="NCBI Taxonomy" id="32597"/>
    <lineage>
        <taxon>Eukaryota</taxon>
        <taxon>Sar</taxon>
        <taxon>Alveolata</taxon>
        <taxon>Perkinsozoa</taxon>
        <taxon>Perkinsea</taxon>
        <taxon>Perkinsida</taxon>
        <taxon>Perkinsidae</taxon>
        <taxon>Perkinsus</taxon>
    </lineage>
</organism>
<dbReference type="GO" id="GO:0006139">
    <property type="term" value="P:nucleobase-containing compound metabolic process"/>
    <property type="evidence" value="ECO:0007669"/>
    <property type="project" value="InterPro"/>
</dbReference>
<keyword evidence="3" id="KW-0418">Kinase</keyword>
<dbReference type="SUPFAM" id="SSF52540">
    <property type="entry name" value="P-loop containing nucleoside triphosphate hydrolases"/>
    <property type="match status" value="2"/>
</dbReference>
<feature type="region of interest" description="Disordered" evidence="4">
    <location>
        <begin position="835"/>
        <end position="859"/>
    </location>
</feature>
<dbReference type="GO" id="GO:0005524">
    <property type="term" value="F:ATP binding"/>
    <property type="evidence" value="ECO:0007669"/>
    <property type="project" value="InterPro"/>
</dbReference>
<accession>A0A7J6MAC5</accession>
<feature type="compositionally biased region" description="Acidic residues" evidence="4">
    <location>
        <begin position="1196"/>
        <end position="1223"/>
    </location>
</feature>
<evidence type="ECO:0000256" key="1">
    <source>
        <dbReference type="ARBA" id="ARBA00022679"/>
    </source>
</evidence>
<evidence type="ECO:0000256" key="4">
    <source>
        <dbReference type="SAM" id="MobiDB-lite"/>
    </source>
</evidence>
<keyword evidence="1" id="KW-0808">Transferase</keyword>
<dbReference type="Gene3D" id="3.40.50.300">
    <property type="entry name" value="P-loop containing nucleotide triphosphate hydrolases"/>
    <property type="match status" value="1"/>
</dbReference>
<evidence type="ECO:0008006" key="7">
    <source>
        <dbReference type="Google" id="ProtNLM"/>
    </source>
</evidence>
<proteinExistence type="predicted"/>
<dbReference type="InterPro" id="IPR000850">
    <property type="entry name" value="Adenylat/UMP-CMP_kin"/>
</dbReference>
<name>A0A7J6MAC5_PEROL</name>
<evidence type="ECO:0000256" key="3">
    <source>
        <dbReference type="ARBA" id="ARBA00022777"/>
    </source>
</evidence>
<dbReference type="OrthoDB" id="439792at2759"/>
<evidence type="ECO:0000313" key="5">
    <source>
        <dbReference type="EMBL" id="KAF4668489.1"/>
    </source>
</evidence>
<feature type="region of interest" description="Disordered" evidence="4">
    <location>
        <begin position="1171"/>
        <end position="1234"/>
    </location>
</feature>
<feature type="compositionally biased region" description="Acidic residues" evidence="4">
    <location>
        <begin position="921"/>
        <end position="933"/>
    </location>
</feature>
<keyword evidence="2" id="KW-0547">Nucleotide-binding</keyword>
<evidence type="ECO:0000256" key="2">
    <source>
        <dbReference type="ARBA" id="ARBA00022741"/>
    </source>
</evidence>
<evidence type="ECO:0000313" key="6">
    <source>
        <dbReference type="Proteomes" id="UP000570595"/>
    </source>
</evidence>
<comment type="caution">
    <text evidence="5">The sequence shown here is derived from an EMBL/GenBank/DDBJ whole genome shotgun (WGS) entry which is preliminary data.</text>
</comment>
<dbReference type="GO" id="GO:0019205">
    <property type="term" value="F:nucleobase-containing compound kinase activity"/>
    <property type="evidence" value="ECO:0007669"/>
    <property type="project" value="InterPro"/>
</dbReference>
<reference evidence="5 6" key="1">
    <citation type="submission" date="2020-04" db="EMBL/GenBank/DDBJ databases">
        <title>Perkinsus olseni comparative genomics.</title>
        <authorList>
            <person name="Bogema D.R."/>
        </authorList>
    </citation>
    <scope>NUCLEOTIDE SEQUENCE [LARGE SCALE GENOMIC DNA]</scope>
    <source>
        <strain evidence="5">ATCC PRA-179</strain>
    </source>
</reference>
<feature type="compositionally biased region" description="Basic and acidic residues" evidence="4">
    <location>
        <begin position="1171"/>
        <end position="1195"/>
    </location>
</feature>